<feature type="compositionally biased region" description="Basic and acidic residues" evidence="1">
    <location>
        <begin position="79"/>
        <end position="104"/>
    </location>
</feature>
<evidence type="ECO:0000256" key="1">
    <source>
        <dbReference type="SAM" id="MobiDB-lite"/>
    </source>
</evidence>
<feature type="region of interest" description="Disordered" evidence="1">
    <location>
        <begin position="57"/>
        <end position="104"/>
    </location>
</feature>
<evidence type="ECO:0000313" key="4">
    <source>
        <dbReference type="Proteomes" id="UP001370590"/>
    </source>
</evidence>
<protein>
    <submittedName>
        <fullName evidence="3">Uncharacterized protein</fullName>
    </submittedName>
</protein>
<comment type="caution">
    <text evidence="3">The sequence shown here is derived from an EMBL/GenBank/DDBJ whole genome shotgun (WGS) entry which is preliminary data.</text>
</comment>
<evidence type="ECO:0000313" key="3">
    <source>
        <dbReference type="EMBL" id="MEJ6400989.1"/>
    </source>
</evidence>
<name>A0ABU8SMK5_9LACO</name>
<proteinExistence type="predicted"/>
<dbReference type="EMBL" id="JAWMWH010000003">
    <property type="protein sequence ID" value="MEJ6400989.1"/>
    <property type="molecule type" value="Genomic_DNA"/>
</dbReference>
<dbReference type="Proteomes" id="UP001370590">
    <property type="component" value="Unassembled WGS sequence"/>
</dbReference>
<gene>
    <name evidence="3" type="ORF">R4146_07520</name>
</gene>
<organism evidence="3 4">
    <name type="scientific">Nicoliella lavandulae</name>
    <dbReference type="NCBI Taxonomy" id="3082954"/>
    <lineage>
        <taxon>Bacteria</taxon>
        <taxon>Bacillati</taxon>
        <taxon>Bacillota</taxon>
        <taxon>Bacilli</taxon>
        <taxon>Lactobacillales</taxon>
        <taxon>Lactobacillaceae</taxon>
        <taxon>Nicoliella</taxon>
    </lineage>
</organism>
<sequence>MVSIVVYLVKLLRSYYKSGKDTKNEAYRRNFKRFFTNIVLMFVFFLIGGLLLPNGDSSKPSKPRLTAKQKAASSSKASSESEDKKASSEMSSEKAKNEKNNKKDLDKKLQEYADKQSNGIQSVENDGTTITVTLDSSTTDSSTDDEMRQYCSSLYHSMESWVKYYNQDTPYFRILDSDDKTIAKTTFLGDYKYVGLDN</sequence>
<accession>A0ABU8SMK5</accession>
<evidence type="ECO:0000256" key="2">
    <source>
        <dbReference type="SAM" id="Phobius"/>
    </source>
</evidence>
<keyword evidence="4" id="KW-1185">Reference proteome</keyword>
<dbReference type="RefSeq" id="WP_339960837.1">
    <property type="nucleotide sequence ID" value="NZ_JAWMWH010000003.1"/>
</dbReference>
<reference evidence="3 4" key="1">
    <citation type="submission" date="2023-10" db="EMBL/GenBank/DDBJ databases">
        <title>Nicoliella lavandulae sp. nov. isolated from Lavandula angustifolia flowers.</title>
        <authorList>
            <person name="Alcantara C."/>
            <person name="Zuniga M."/>
            <person name="Landete J.M."/>
            <person name="Monedero V."/>
        </authorList>
    </citation>
    <scope>NUCLEOTIDE SEQUENCE [LARGE SCALE GENOMIC DNA]</scope>
    <source>
        <strain evidence="3 4">Es01</strain>
    </source>
</reference>
<keyword evidence="2" id="KW-0812">Transmembrane</keyword>
<keyword evidence="2" id="KW-1133">Transmembrane helix</keyword>
<keyword evidence="2" id="KW-0472">Membrane</keyword>
<feature type="transmembrane region" description="Helical" evidence="2">
    <location>
        <begin position="34"/>
        <end position="52"/>
    </location>
</feature>
<feature type="compositionally biased region" description="Low complexity" evidence="1">
    <location>
        <begin position="68"/>
        <end position="78"/>
    </location>
</feature>